<keyword evidence="4 5" id="KW-0472">Membrane</keyword>
<comment type="caution">
    <text evidence="8">The sequence shown here is derived from an EMBL/GenBank/DDBJ whole genome shotgun (WGS) entry which is preliminary data.</text>
</comment>
<protein>
    <submittedName>
        <fullName evidence="8">Uncharacterized protein</fullName>
    </submittedName>
</protein>
<keyword evidence="9" id="KW-1185">Reference proteome</keyword>
<evidence type="ECO:0000256" key="2">
    <source>
        <dbReference type="ARBA" id="ARBA00022692"/>
    </source>
</evidence>
<dbReference type="AlphaFoldDB" id="A0AAV0QUJ3"/>
<feature type="region of interest" description="Disordered" evidence="7">
    <location>
        <begin position="99"/>
        <end position="151"/>
    </location>
</feature>
<accession>A0AAV0QUJ3</accession>
<evidence type="ECO:0000256" key="7">
    <source>
        <dbReference type="SAM" id="MobiDB-lite"/>
    </source>
</evidence>
<evidence type="ECO:0000256" key="5">
    <source>
        <dbReference type="PROSITE-ProRule" id="PRU00282"/>
    </source>
</evidence>
<evidence type="ECO:0000256" key="1">
    <source>
        <dbReference type="ARBA" id="ARBA00004141"/>
    </source>
</evidence>
<proteinExistence type="inferred from homology"/>
<keyword evidence="6" id="KW-0813">Transport</keyword>
<evidence type="ECO:0000313" key="8">
    <source>
        <dbReference type="EMBL" id="CAI0547797.1"/>
    </source>
</evidence>
<dbReference type="SUPFAM" id="SSF103506">
    <property type="entry name" value="Mitochondrial carrier"/>
    <property type="match status" value="1"/>
</dbReference>
<gene>
    <name evidence="8" type="ORF">LITE_LOCUS44513</name>
</gene>
<reference evidence="8" key="1">
    <citation type="submission" date="2022-08" db="EMBL/GenBank/DDBJ databases">
        <authorList>
            <person name="Gutierrez-Valencia J."/>
        </authorList>
    </citation>
    <scope>NUCLEOTIDE SEQUENCE</scope>
</reference>
<feature type="compositionally biased region" description="Basic and acidic residues" evidence="7">
    <location>
        <begin position="99"/>
        <end position="115"/>
    </location>
</feature>
<dbReference type="InterPro" id="IPR018108">
    <property type="entry name" value="MCP_transmembrane"/>
</dbReference>
<dbReference type="Gene3D" id="1.50.40.10">
    <property type="entry name" value="Mitochondrial carrier domain"/>
    <property type="match status" value="1"/>
</dbReference>
<evidence type="ECO:0000256" key="4">
    <source>
        <dbReference type="ARBA" id="ARBA00023136"/>
    </source>
</evidence>
<feature type="compositionally biased region" description="Low complexity" evidence="7">
    <location>
        <begin position="130"/>
        <end position="143"/>
    </location>
</feature>
<evidence type="ECO:0000256" key="6">
    <source>
        <dbReference type="RuleBase" id="RU000488"/>
    </source>
</evidence>
<name>A0AAV0QUJ3_9ROSI</name>
<dbReference type="PROSITE" id="PS50920">
    <property type="entry name" value="SOLCAR"/>
    <property type="match status" value="1"/>
</dbReference>
<comment type="subcellular location">
    <subcellularLocation>
        <location evidence="1">Membrane</location>
        <topology evidence="1">Multi-pass membrane protein</topology>
    </subcellularLocation>
</comment>
<dbReference type="GO" id="GO:0016020">
    <property type="term" value="C:membrane"/>
    <property type="evidence" value="ECO:0007669"/>
    <property type="project" value="UniProtKB-SubCell"/>
</dbReference>
<comment type="similarity">
    <text evidence="6">Belongs to the mitochondrial carrier (TC 2.A.29) family.</text>
</comment>
<dbReference type="PANTHER" id="PTHR24089">
    <property type="entry name" value="SOLUTE CARRIER FAMILY 25"/>
    <property type="match status" value="1"/>
</dbReference>
<dbReference type="EMBL" id="CAMGYJ010000010">
    <property type="protein sequence ID" value="CAI0547797.1"/>
    <property type="molecule type" value="Genomic_DNA"/>
</dbReference>
<sequence length="305" mass="33379">MSSGSVQRIIAVQQSRSASGSSIWHRCSVPFAGLLHQPAFLYPCCQVRRSVPGRTRLYPQSRLLAARSFPTVATLSSPNSVRLWFRESSRGIQEIGRFGDESARCHSRRPDEKSVDVVAKSQASTSHGRSSPQSSVASSSPPSIRHHNRPPVKGFSYLRRIRCISVVGSTSSIQGYHPTVNYSSIHVVGKKNVFGGQKLGNGRPNGSSFTTALVAGTIAGLAASTATYPIAVVQKRMQSEDRKCARRKTGAWQMFAQIIEEEGVGGLYKGIRSHCFSTVLAHATAFITYEIVKVHSYIWFRKISP</sequence>
<keyword evidence="2 5" id="KW-0812">Transmembrane</keyword>
<evidence type="ECO:0000256" key="3">
    <source>
        <dbReference type="ARBA" id="ARBA00022737"/>
    </source>
</evidence>
<dbReference type="Pfam" id="PF00153">
    <property type="entry name" value="Mito_carr"/>
    <property type="match status" value="1"/>
</dbReference>
<evidence type="ECO:0000313" key="9">
    <source>
        <dbReference type="Proteomes" id="UP001154282"/>
    </source>
</evidence>
<feature type="repeat" description="Solcar" evidence="5">
    <location>
        <begin position="207"/>
        <end position="295"/>
    </location>
</feature>
<keyword evidence="3" id="KW-0677">Repeat</keyword>
<dbReference type="InterPro" id="IPR023395">
    <property type="entry name" value="MCP_dom_sf"/>
</dbReference>
<organism evidence="8 9">
    <name type="scientific">Linum tenue</name>
    <dbReference type="NCBI Taxonomy" id="586396"/>
    <lineage>
        <taxon>Eukaryota</taxon>
        <taxon>Viridiplantae</taxon>
        <taxon>Streptophyta</taxon>
        <taxon>Embryophyta</taxon>
        <taxon>Tracheophyta</taxon>
        <taxon>Spermatophyta</taxon>
        <taxon>Magnoliopsida</taxon>
        <taxon>eudicotyledons</taxon>
        <taxon>Gunneridae</taxon>
        <taxon>Pentapetalae</taxon>
        <taxon>rosids</taxon>
        <taxon>fabids</taxon>
        <taxon>Malpighiales</taxon>
        <taxon>Linaceae</taxon>
        <taxon>Linum</taxon>
    </lineage>
</organism>
<dbReference type="Proteomes" id="UP001154282">
    <property type="component" value="Unassembled WGS sequence"/>
</dbReference>